<name>A0A9X1LVZ7_9MICO</name>
<reference evidence="1" key="1">
    <citation type="submission" date="2021-04" db="EMBL/GenBank/DDBJ databases">
        <title>Microbacterium tenobrionis sp. nov. and Microbacterium allomyrinae sp. nov., isolated from larvae of Tenobrio molitor and Allomyrina dichotoma, respectively.</title>
        <authorList>
            <person name="Lee S.D."/>
        </authorList>
    </citation>
    <scope>NUCLEOTIDE SEQUENCE</scope>
    <source>
        <strain evidence="1">BWT-G7</strain>
    </source>
</reference>
<comment type="caution">
    <text evidence="1">The sequence shown here is derived from an EMBL/GenBank/DDBJ whole genome shotgun (WGS) entry which is preliminary data.</text>
</comment>
<gene>
    <name evidence="1" type="ORF">KEC57_12925</name>
</gene>
<dbReference type="Proteomes" id="UP001139354">
    <property type="component" value="Unassembled WGS sequence"/>
</dbReference>
<dbReference type="EMBL" id="JAGTTN010000004">
    <property type="protein sequence ID" value="MCC2033085.1"/>
    <property type="molecule type" value="Genomic_DNA"/>
</dbReference>
<organism evidence="1 2">
    <name type="scientific">Microbacterium allomyrinae</name>
    <dbReference type="NCBI Taxonomy" id="2830666"/>
    <lineage>
        <taxon>Bacteria</taxon>
        <taxon>Bacillati</taxon>
        <taxon>Actinomycetota</taxon>
        <taxon>Actinomycetes</taxon>
        <taxon>Micrococcales</taxon>
        <taxon>Microbacteriaceae</taxon>
        <taxon>Microbacterium</taxon>
    </lineage>
</organism>
<evidence type="ECO:0000313" key="2">
    <source>
        <dbReference type="Proteomes" id="UP001139354"/>
    </source>
</evidence>
<sequence>MTTLEDPRAVREAGNRLGNPLARESMTAADVVAVADMLDRYAELLERLAAPPTDDEREALGRLLRELLTTDDEDPENGEPGWSLVAMRNQILAAGFRRQGPITDEMVDAAARAIFEVGHIDGDYTWAEMVREDPSRADIWRADARTALEAARDAS</sequence>
<keyword evidence="2" id="KW-1185">Reference proteome</keyword>
<dbReference type="RefSeq" id="WP_229385053.1">
    <property type="nucleotide sequence ID" value="NZ_JAGTTN010000004.1"/>
</dbReference>
<dbReference type="AlphaFoldDB" id="A0A9X1LVZ7"/>
<accession>A0A9X1LVZ7</accession>
<evidence type="ECO:0000313" key="1">
    <source>
        <dbReference type="EMBL" id="MCC2033085.1"/>
    </source>
</evidence>
<protein>
    <submittedName>
        <fullName evidence="1">Uncharacterized protein</fullName>
    </submittedName>
</protein>
<proteinExistence type="predicted"/>